<dbReference type="PROSITE" id="PS51355">
    <property type="entry name" value="GLUTATHIONE_PEROXID_3"/>
    <property type="match status" value="1"/>
</dbReference>
<sequence>MTPRLALLCLAAPLAALAACPPLLNHQVPALMGGKINLCDYSGKAVVVVNTASQCGFTPQYKGLQSVWKSYQAKGAVVVGFPSDDFNQELAKDAEVAQFCESNYGVSFPMASRVHVRGSDAHPFYQALAEASGTTPKWNFYKYIISADGKTVTAFSSLTKPDSAEFLKALNAALPR</sequence>
<evidence type="ECO:0000256" key="3">
    <source>
        <dbReference type="ARBA" id="ARBA00023002"/>
    </source>
</evidence>
<feature type="chain" id="PRO_5046117899" description="Glutathione peroxidase" evidence="5">
    <location>
        <begin position="19"/>
        <end position="176"/>
    </location>
</feature>
<protein>
    <recommendedName>
        <fullName evidence="4">Glutathione peroxidase</fullName>
    </recommendedName>
</protein>
<dbReference type="Pfam" id="PF00255">
    <property type="entry name" value="GSHPx"/>
    <property type="match status" value="1"/>
</dbReference>
<keyword evidence="2 4" id="KW-0575">Peroxidase</keyword>
<dbReference type="PANTHER" id="PTHR11592">
    <property type="entry name" value="GLUTATHIONE PEROXIDASE"/>
    <property type="match status" value="1"/>
</dbReference>
<dbReference type="SUPFAM" id="SSF52833">
    <property type="entry name" value="Thioredoxin-like"/>
    <property type="match status" value="1"/>
</dbReference>
<comment type="caution">
    <text evidence="6">The sequence shown here is derived from an EMBL/GenBank/DDBJ whole genome shotgun (WGS) entry which is preliminary data.</text>
</comment>
<dbReference type="PANTHER" id="PTHR11592:SF44">
    <property type="entry name" value="GLUTATHIONE PEROXIDASE"/>
    <property type="match status" value="1"/>
</dbReference>
<dbReference type="RefSeq" id="WP_272751403.1">
    <property type="nucleotide sequence ID" value="NZ_JAQQLF010000008.1"/>
</dbReference>
<evidence type="ECO:0000256" key="2">
    <source>
        <dbReference type="ARBA" id="ARBA00022559"/>
    </source>
</evidence>
<keyword evidence="7" id="KW-1185">Reference proteome</keyword>
<keyword evidence="3 4" id="KW-0560">Oxidoreductase</keyword>
<reference evidence="6 7" key="1">
    <citation type="submission" date="2023-01" db="EMBL/GenBank/DDBJ databases">
        <title>Novel species of the genus Vogesella isolated from rivers.</title>
        <authorList>
            <person name="Lu H."/>
        </authorList>
    </citation>
    <scope>NUCLEOTIDE SEQUENCE [LARGE SCALE GENOMIC DNA]</scope>
    <source>
        <strain evidence="6 7">DC21W</strain>
    </source>
</reference>
<dbReference type="Proteomes" id="UP001219956">
    <property type="component" value="Unassembled WGS sequence"/>
</dbReference>
<proteinExistence type="inferred from homology"/>
<feature type="signal peptide" evidence="5">
    <location>
        <begin position="1"/>
        <end position="18"/>
    </location>
</feature>
<dbReference type="InterPro" id="IPR029759">
    <property type="entry name" value="GPX_AS"/>
</dbReference>
<accession>A0ABT5IWX5</accession>
<evidence type="ECO:0000313" key="7">
    <source>
        <dbReference type="Proteomes" id="UP001219956"/>
    </source>
</evidence>
<comment type="similarity">
    <text evidence="1 4">Belongs to the glutathione peroxidase family.</text>
</comment>
<dbReference type="PRINTS" id="PR01011">
    <property type="entry name" value="GLUTPROXDASE"/>
</dbReference>
<evidence type="ECO:0000313" key="6">
    <source>
        <dbReference type="EMBL" id="MDC7717054.1"/>
    </source>
</evidence>
<evidence type="ECO:0000256" key="5">
    <source>
        <dbReference type="SAM" id="SignalP"/>
    </source>
</evidence>
<keyword evidence="5" id="KW-0732">Signal</keyword>
<dbReference type="PROSITE" id="PS00460">
    <property type="entry name" value="GLUTATHIONE_PEROXID_1"/>
    <property type="match status" value="1"/>
</dbReference>
<dbReference type="Gene3D" id="3.40.30.10">
    <property type="entry name" value="Glutaredoxin"/>
    <property type="match status" value="1"/>
</dbReference>
<dbReference type="PIRSF" id="PIRSF000303">
    <property type="entry name" value="Glutathion_perox"/>
    <property type="match status" value="1"/>
</dbReference>
<dbReference type="PROSITE" id="PS51257">
    <property type="entry name" value="PROKAR_LIPOPROTEIN"/>
    <property type="match status" value="1"/>
</dbReference>
<gene>
    <name evidence="6" type="ORF">PQU95_07470</name>
</gene>
<dbReference type="GO" id="GO:0004601">
    <property type="term" value="F:peroxidase activity"/>
    <property type="evidence" value="ECO:0007669"/>
    <property type="project" value="UniProtKB-KW"/>
</dbReference>
<name>A0ABT5IWX5_9NEIS</name>
<dbReference type="CDD" id="cd00340">
    <property type="entry name" value="GSH_Peroxidase"/>
    <property type="match status" value="1"/>
</dbReference>
<evidence type="ECO:0000256" key="4">
    <source>
        <dbReference type="RuleBase" id="RU000499"/>
    </source>
</evidence>
<evidence type="ECO:0000256" key="1">
    <source>
        <dbReference type="ARBA" id="ARBA00006926"/>
    </source>
</evidence>
<dbReference type="InterPro" id="IPR036249">
    <property type="entry name" value="Thioredoxin-like_sf"/>
</dbReference>
<organism evidence="6 7">
    <name type="scientific">Vogesella aquatica</name>
    <dbReference type="NCBI Taxonomy" id="2984206"/>
    <lineage>
        <taxon>Bacteria</taxon>
        <taxon>Pseudomonadati</taxon>
        <taxon>Pseudomonadota</taxon>
        <taxon>Betaproteobacteria</taxon>
        <taxon>Neisseriales</taxon>
        <taxon>Chromobacteriaceae</taxon>
        <taxon>Vogesella</taxon>
    </lineage>
</organism>
<dbReference type="InterPro" id="IPR000889">
    <property type="entry name" value="Glutathione_peroxidase"/>
</dbReference>
<dbReference type="EMBL" id="JAQQLF010000008">
    <property type="protein sequence ID" value="MDC7717054.1"/>
    <property type="molecule type" value="Genomic_DNA"/>
</dbReference>